<dbReference type="InterPro" id="IPR051060">
    <property type="entry name" value="Carbamoyltrans_HypF-like"/>
</dbReference>
<evidence type="ECO:0000256" key="5">
    <source>
        <dbReference type="ARBA" id="ARBA00022723"/>
    </source>
</evidence>
<dbReference type="SUPFAM" id="SSF53067">
    <property type="entry name" value="Actin-like ATPase domain"/>
    <property type="match status" value="1"/>
</dbReference>
<evidence type="ECO:0000256" key="6">
    <source>
        <dbReference type="ARBA" id="ARBA00022771"/>
    </source>
</evidence>
<dbReference type="SUPFAM" id="SSF55821">
    <property type="entry name" value="YrdC/RibB"/>
    <property type="match status" value="1"/>
</dbReference>
<dbReference type="FunFam" id="3.30.420.40:FF:000124">
    <property type="entry name" value="Carbamoyltransferase HypF"/>
    <property type="match status" value="1"/>
</dbReference>
<comment type="similarity">
    <text evidence="2">Belongs to the acylphosphatase family.</text>
</comment>
<dbReference type="InterPro" id="IPR041440">
    <property type="entry name" value="HypF_C"/>
</dbReference>
<evidence type="ECO:0000256" key="4">
    <source>
        <dbReference type="ARBA" id="ARBA00022598"/>
    </source>
</evidence>
<dbReference type="InterPro" id="IPR001792">
    <property type="entry name" value="Acylphosphatase-like_dom"/>
</dbReference>
<dbReference type="GO" id="GO:0016874">
    <property type="term" value="F:ligase activity"/>
    <property type="evidence" value="ECO:0007669"/>
    <property type="project" value="UniProtKB-UniRule"/>
</dbReference>
<dbReference type="GO" id="GO:0008270">
    <property type="term" value="F:zinc ion binding"/>
    <property type="evidence" value="ECO:0007669"/>
    <property type="project" value="UniProtKB-KW"/>
</dbReference>
<dbReference type="GO" id="GO:0003998">
    <property type="term" value="F:acylphosphatase activity"/>
    <property type="evidence" value="ECO:0007669"/>
    <property type="project" value="UniProtKB-EC"/>
</dbReference>
<accession>A0A4Y7RUV1</accession>
<name>A0A4Y7RUV1_9FIRM</name>
<dbReference type="AlphaFoldDB" id="A0A4Y7RUV1"/>
<organism evidence="14 15">
    <name type="scientific">Pelotomaculum propionicicum</name>
    <dbReference type="NCBI Taxonomy" id="258475"/>
    <lineage>
        <taxon>Bacteria</taxon>
        <taxon>Bacillati</taxon>
        <taxon>Bacillota</taxon>
        <taxon>Clostridia</taxon>
        <taxon>Eubacteriales</taxon>
        <taxon>Desulfotomaculaceae</taxon>
        <taxon>Pelotomaculum</taxon>
    </lineage>
</organism>
<dbReference type="InterPro" id="IPR043129">
    <property type="entry name" value="ATPase_NBD"/>
</dbReference>
<evidence type="ECO:0000259" key="12">
    <source>
        <dbReference type="PROSITE" id="PS51160"/>
    </source>
</evidence>
<dbReference type="PROSITE" id="PS51160">
    <property type="entry name" value="ACYLPHOSPHATASE_3"/>
    <property type="match status" value="1"/>
</dbReference>
<evidence type="ECO:0000256" key="7">
    <source>
        <dbReference type="ARBA" id="ARBA00022833"/>
    </source>
</evidence>
<feature type="active site" evidence="11">
    <location>
        <position position="32"/>
    </location>
</feature>
<dbReference type="Pfam" id="PF01300">
    <property type="entry name" value="Sua5_yciO_yrdC"/>
    <property type="match status" value="1"/>
</dbReference>
<dbReference type="InterPro" id="IPR017945">
    <property type="entry name" value="DHBP_synth_RibB-like_a/b_dom"/>
</dbReference>
<comment type="pathway">
    <text evidence="1">Protein modification; [NiFe] hydrogenase maturation.</text>
</comment>
<keyword evidence="7" id="KW-0862">Zinc</keyword>
<dbReference type="InterPro" id="IPR011125">
    <property type="entry name" value="Znf_HypF"/>
</dbReference>
<reference evidence="14 15" key="1">
    <citation type="journal article" date="2018" name="Environ. Microbiol.">
        <title>Novel energy conservation strategies and behaviour of Pelotomaculum schinkii driving syntrophic propionate catabolism.</title>
        <authorList>
            <person name="Hidalgo-Ahumada C.A.P."/>
            <person name="Nobu M.K."/>
            <person name="Narihiro T."/>
            <person name="Tamaki H."/>
            <person name="Liu W.T."/>
            <person name="Kamagata Y."/>
            <person name="Stams A.J.M."/>
            <person name="Imachi H."/>
            <person name="Sousa D.Z."/>
        </authorList>
    </citation>
    <scope>NUCLEOTIDE SEQUENCE [LARGE SCALE GENOMIC DNA]</scope>
    <source>
        <strain evidence="14 15">MGP</strain>
    </source>
</reference>
<dbReference type="Pfam" id="PF07503">
    <property type="entry name" value="zf-HYPF"/>
    <property type="match status" value="2"/>
</dbReference>
<dbReference type="InterPro" id="IPR006070">
    <property type="entry name" value="Sua5-like_dom"/>
</dbReference>
<evidence type="ECO:0000256" key="11">
    <source>
        <dbReference type="PROSITE-ProRule" id="PRU00520"/>
    </source>
</evidence>
<keyword evidence="14" id="KW-0808">Transferase</keyword>
<evidence type="ECO:0000256" key="2">
    <source>
        <dbReference type="ARBA" id="ARBA00005614"/>
    </source>
</evidence>
<dbReference type="PROSITE" id="PS51163">
    <property type="entry name" value="YRDC"/>
    <property type="match status" value="1"/>
</dbReference>
<dbReference type="PROSITE" id="PS00150">
    <property type="entry name" value="ACYLPHOSPHATASE_1"/>
    <property type="match status" value="1"/>
</dbReference>
<evidence type="ECO:0000256" key="9">
    <source>
        <dbReference type="ARBA" id="ARBA00048220"/>
    </source>
</evidence>
<dbReference type="Gene3D" id="3.30.420.360">
    <property type="match status" value="1"/>
</dbReference>
<gene>
    <name evidence="14" type="primary">hypF</name>
    <name evidence="14" type="ORF">Pmgp_01203</name>
</gene>
<evidence type="ECO:0000256" key="1">
    <source>
        <dbReference type="ARBA" id="ARBA00004711"/>
    </source>
</evidence>
<dbReference type="UniPathway" id="UPA00335"/>
<keyword evidence="15" id="KW-1185">Reference proteome</keyword>
<dbReference type="PIRSF" id="PIRSF006256">
    <property type="entry name" value="CMPcnvr_hdrg_mat"/>
    <property type="match status" value="1"/>
</dbReference>
<dbReference type="GO" id="GO:0003725">
    <property type="term" value="F:double-stranded RNA binding"/>
    <property type="evidence" value="ECO:0007669"/>
    <property type="project" value="InterPro"/>
</dbReference>
<feature type="active site" evidence="11">
    <location>
        <position position="50"/>
    </location>
</feature>
<proteinExistence type="inferred from homology"/>
<keyword evidence="4" id="KW-0436">Ligase</keyword>
<comment type="caution">
    <text evidence="14">The sequence shown here is derived from an EMBL/GenBank/DDBJ whole genome shotgun (WGS) entry which is preliminary data.</text>
</comment>
<dbReference type="EMBL" id="QFFZ01000009">
    <property type="protein sequence ID" value="TEB12047.1"/>
    <property type="molecule type" value="Genomic_DNA"/>
</dbReference>
<evidence type="ECO:0000256" key="3">
    <source>
        <dbReference type="ARBA" id="ARBA00008097"/>
    </source>
</evidence>
<evidence type="ECO:0000259" key="13">
    <source>
        <dbReference type="PROSITE" id="PS51163"/>
    </source>
</evidence>
<feature type="domain" description="Acylphosphatase-like" evidence="12">
    <location>
        <begin position="17"/>
        <end position="103"/>
    </location>
</feature>
<dbReference type="PANTHER" id="PTHR42959:SF1">
    <property type="entry name" value="CARBAMOYLTRANSFERASE HYPF"/>
    <property type="match status" value="1"/>
</dbReference>
<dbReference type="GO" id="GO:0051604">
    <property type="term" value="P:protein maturation"/>
    <property type="evidence" value="ECO:0007669"/>
    <property type="project" value="TreeGrafter"/>
</dbReference>
<dbReference type="Gene3D" id="3.30.110.120">
    <property type="match status" value="1"/>
</dbReference>
<evidence type="ECO:0000313" key="15">
    <source>
        <dbReference type="Proteomes" id="UP000297597"/>
    </source>
</evidence>
<dbReference type="Gene3D" id="3.30.420.40">
    <property type="match status" value="1"/>
</dbReference>
<dbReference type="SUPFAM" id="SSF54975">
    <property type="entry name" value="Acylphosphatase/BLUF domain-like"/>
    <property type="match status" value="1"/>
</dbReference>
<comment type="catalytic activity">
    <reaction evidence="8 11">
        <text>an acyl phosphate + H2O = a carboxylate + phosphate + H(+)</text>
        <dbReference type="Rhea" id="RHEA:14965"/>
        <dbReference type="ChEBI" id="CHEBI:15377"/>
        <dbReference type="ChEBI" id="CHEBI:15378"/>
        <dbReference type="ChEBI" id="CHEBI:29067"/>
        <dbReference type="ChEBI" id="CHEBI:43474"/>
        <dbReference type="ChEBI" id="CHEBI:59918"/>
        <dbReference type="EC" id="3.6.1.7"/>
    </reaction>
</comment>
<comment type="catalytic activity">
    <reaction evidence="9">
        <text>C-terminal L-cysteinyl-[HypE protein] + carbamoyl phosphate + ATP + H2O = C-terminal S-carboxamide-L-cysteinyl-[HypE protein] + AMP + phosphate + diphosphate + H(+)</text>
        <dbReference type="Rhea" id="RHEA:55636"/>
        <dbReference type="Rhea" id="RHEA-COMP:14247"/>
        <dbReference type="Rhea" id="RHEA-COMP:14392"/>
        <dbReference type="ChEBI" id="CHEBI:15377"/>
        <dbReference type="ChEBI" id="CHEBI:15378"/>
        <dbReference type="ChEBI" id="CHEBI:30616"/>
        <dbReference type="ChEBI" id="CHEBI:33019"/>
        <dbReference type="ChEBI" id="CHEBI:43474"/>
        <dbReference type="ChEBI" id="CHEBI:58228"/>
        <dbReference type="ChEBI" id="CHEBI:76913"/>
        <dbReference type="ChEBI" id="CHEBI:139126"/>
        <dbReference type="ChEBI" id="CHEBI:456215"/>
    </reaction>
</comment>
<dbReference type="Pfam" id="PF00708">
    <property type="entry name" value="Acylphosphatase"/>
    <property type="match status" value="1"/>
</dbReference>
<keyword evidence="11" id="KW-0378">Hydrolase</keyword>
<dbReference type="InterPro" id="IPR036046">
    <property type="entry name" value="Acylphosphatase-like_dom_sf"/>
</dbReference>
<evidence type="ECO:0000256" key="10">
    <source>
        <dbReference type="PIRNR" id="PIRNR006256"/>
    </source>
</evidence>
<dbReference type="InterPro" id="IPR055128">
    <property type="entry name" value="HypF_C_2"/>
</dbReference>
<evidence type="ECO:0000256" key="8">
    <source>
        <dbReference type="ARBA" id="ARBA00047645"/>
    </source>
</evidence>
<dbReference type="NCBIfam" id="TIGR00143">
    <property type="entry name" value="hypF"/>
    <property type="match status" value="1"/>
</dbReference>
<dbReference type="InterPro" id="IPR004421">
    <property type="entry name" value="Carbamoyltransferase_HypF"/>
</dbReference>
<dbReference type="Gene3D" id="3.90.870.50">
    <property type="match status" value="1"/>
</dbReference>
<dbReference type="PANTHER" id="PTHR42959">
    <property type="entry name" value="CARBAMOYLTRANSFERASE"/>
    <property type="match status" value="1"/>
</dbReference>
<comment type="similarity">
    <text evidence="3 10">Belongs to the carbamoyltransferase HypF family.</text>
</comment>
<keyword evidence="6" id="KW-0863">Zinc-finger</keyword>
<feature type="domain" description="YrdC-like" evidence="13">
    <location>
        <begin position="214"/>
        <end position="399"/>
    </location>
</feature>
<evidence type="ECO:0000313" key="14">
    <source>
        <dbReference type="EMBL" id="TEB12047.1"/>
    </source>
</evidence>
<dbReference type="Pfam" id="PF22521">
    <property type="entry name" value="HypF_C_2"/>
    <property type="match status" value="1"/>
</dbReference>
<protein>
    <recommendedName>
        <fullName evidence="10">Carbamoyltransferase</fullName>
        <ecNumber evidence="10">6.2.-.-</ecNumber>
    </recommendedName>
</protein>
<dbReference type="Pfam" id="PF17788">
    <property type="entry name" value="HypF_C"/>
    <property type="match status" value="1"/>
</dbReference>
<sequence length="774" mass="85570">MAVITQDLNPKGKNITRYHIVIKGVVQGVGFRPFVYNLARRWKINGSVLNSAGGVIIEAEGEEANLTGFSNELKDNPPKLALITGYKLYQLPYRGYADFQILSSDTALDKEALVPPDVATCPACLEDVSDPADRHYNYPFTNCTNCGPRFTITREIPYDRPYTAMASFQMCGDCSGEYNNPADRRFHAQPVACPFCGPQVELVDRRGIKVAGRENWLQACWDLLQDGKILAFKGLGGFHLTCDAMNSKALEVLRQRKGRECKPFAVMCRDLRTVEKYCRANEDEAKLLSSLQAPIVILARKPGYLLPKELAPGLKTLGVMLPYTPLHYLLFTGPFDLLVMTSGNYSSLPLVKDNDRALDELGEIADYLLWHNRDIVNRCDDSLARVIDGGTHILRRSRGYVPHPVAVRRDAPAPVILGVGGEMKNSFCLLKRDQAFMSQYIGEIDCLEGEENLFSSLINFQRLIGVTPEIVAYDMHPGYASAEVARRIPALHLVETQHHHAHFAGCLAENGIEDEEVIGVILDGTGYGTDGTLWGFEIITGGYTGFNRLCHLAAVPLPGGEAAIRQPWRTAVSYLHTFLGGAGKQAAREIFKDKELPLIEKMIEKGFNAPLSSGCGRLFDAVSAILGICLENHYEGQAAVELGEIVLAGAEGDLLSPYPYAIKEGIINPGEMLAEIIKDRSDHTPVEIIATRFHKTLVKIIFEAVREISRRTGLKKVALSGGTWQNPYLFQSVKNLLAANGYQPLYHRQVPANDGGIALGQVMIAHWRWLKKCV</sequence>
<dbReference type="RefSeq" id="WP_243119746.1">
    <property type="nucleotide sequence ID" value="NZ_QFFZ01000009.1"/>
</dbReference>
<dbReference type="InterPro" id="IPR017968">
    <property type="entry name" value="Acylphosphatase_CS"/>
</dbReference>
<keyword evidence="5" id="KW-0479">Metal-binding</keyword>
<dbReference type="Proteomes" id="UP000297597">
    <property type="component" value="Unassembled WGS sequence"/>
</dbReference>
<dbReference type="GO" id="GO:0016743">
    <property type="term" value="F:carboxyl- or carbamoyltransferase activity"/>
    <property type="evidence" value="ECO:0007669"/>
    <property type="project" value="UniProtKB-UniRule"/>
</dbReference>
<dbReference type="EC" id="6.2.-.-" evidence="10"/>